<dbReference type="AlphaFoldDB" id="A0A517PGL4"/>
<gene>
    <name evidence="2" type="ORF">HG66A1_02600</name>
</gene>
<evidence type="ECO:0000313" key="2">
    <source>
        <dbReference type="EMBL" id="QDT18499.1"/>
    </source>
</evidence>
<dbReference type="OrthoDB" id="280880at2"/>
<name>A0A517PGL4_9PLAN</name>
<dbReference type="EMBL" id="CP036266">
    <property type="protein sequence ID" value="QDT18499.1"/>
    <property type="molecule type" value="Genomic_DNA"/>
</dbReference>
<proteinExistence type="predicted"/>
<dbReference type="Proteomes" id="UP000320421">
    <property type="component" value="Chromosome"/>
</dbReference>
<evidence type="ECO:0008006" key="4">
    <source>
        <dbReference type="Google" id="ProtNLM"/>
    </source>
</evidence>
<sequence precursor="true">MLKYRLLLSCLLLCLTGCGGGGGDESTLDVYPVNGTVTVDGKPLPSVTVFFMPAEGTSGLGAGGVTDETGAFTLKYKDDRDGVPEGTYRVLFSRLVKPDGSSIGNDEIAIDVGAVNQIADIYNDPEKTPVSATVGKTNEPYKFEVKSKGK</sequence>
<feature type="signal peptide" evidence="1">
    <location>
        <begin position="1"/>
        <end position="19"/>
    </location>
</feature>
<evidence type="ECO:0000313" key="3">
    <source>
        <dbReference type="Proteomes" id="UP000320421"/>
    </source>
</evidence>
<organism evidence="2 3">
    <name type="scientific">Gimesia chilikensis</name>
    <dbReference type="NCBI Taxonomy" id="2605989"/>
    <lineage>
        <taxon>Bacteria</taxon>
        <taxon>Pseudomonadati</taxon>
        <taxon>Planctomycetota</taxon>
        <taxon>Planctomycetia</taxon>
        <taxon>Planctomycetales</taxon>
        <taxon>Planctomycetaceae</taxon>
        <taxon>Gimesia</taxon>
    </lineage>
</organism>
<dbReference type="RefSeq" id="WP_145180091.1">
    <property type="nucleotide sequence ID" value="NZ_CP036266.1"/>
</dbReference>
<protein>
    <recommendedName>
        <fullName evidence="4">Carboxypeptidase regulatory-like domain-containing protein</fullName>
    </recommendedName>
</protein>
<accession>A0A517PGL4</accession>
<evidence type="ECO:0000256" key="1">
    <source>
        <dbReference type="SAM" id="SignalP"/>
    </source>
</evidence>
<reference evidence="2 3" key="1">
    <citation type="submission" date="2019-02" db="EMBL/GenBank/DDBJ databases">
        <title>Deep-cultivation of Planctomycetes and their phenomic and genomic characterization uncovers novel biology.</title>
        <authorList>
            <person name="Wiegand S."/>
            <person name="Jogler M."/>
            <person name="Boedeker C."/>
            <person name="Pinto D."/>
            <person name="Vollmers J."/>
            <person name="Rivas-Marin E."/>
            <person name="Kohn T."/>
            <person name="Peeters S.H."/>
            <person name="Heuer A."/>
            <person name="Rast P."/>
            <person name="Oberbeckmann S."/>
            <person name="Bunk B."/>
            <person name="Jeske O."/>
            <person name="Meyerdierks A."/>
            <person name="Storesund J.E."/>
            <person name="Kallscheuer N."/>
            <person name="Luecker S."/>
            <person name="Lage O.M."/>
            <person name="Pohl T."/>
            <person name="Merkel B.J."/>
            <person name="Hornburger P."/>
            <person name="Mueller R.-W."/>
            <person name="Bruemmer F."/>
            <person name="Labrenz M."/>
            <person name="Spormann A.M."/>
            <person name="Op den Camp H."/>
            <person name="Overmann J."/>
            <person name="Amann R."/>
            <person name="Jetten M.S.M."/>
            <person name="Mascher T."/>
            <person name="Medema M.H."/>
            <person name="Devos D.P."/>
            <person name="Kaster A.-K."/>
            <person name="Ovreas L."/>
            <person name="Rohde M."/>
            <person name="Galperin M.Y."/>
            <person name="Jogler C."/>
        </authorList>
    </citation>
    <scope>NUCLEOTIDE SEQUENCE [LARGE SCALE GENOMIC DNA]</scope>
    <source>
        <strain evidence="2 3">HG66A1</strain>
    </source>
</reference>
<feature type="chain" id="PRO_5022193048" description="Carboxypeptidase regulatory-like domain-containing protein" evidence="1">
    <location>
        <begin position="20"/>
        <end position="150"/>
    </location>
</feature>
<keyword evidence="1" id="KW-0732">Signal</keyword>
<keyword evidence="3" id="KW-1185">Reference proteome</keyword>
<dbReference type="SUPFAM" id="SSF49464">
    <property type="entry name" value="Carboxypeptidase regulatory domain-like"/>
    <property type="match status" value="1"/>
</dbReference>
<dbReference type="InterPro" id="IPR008969">
    <property type="entry name" value="CarboxyPept-like_regulatory"/>
</dbReference>